<sequence length="151" mass="16248">MRRNLISTALTMLLLSPVGAFTATTLQIKNEVKDVHIGTISNVDGDCALNSNDGTNVEVTCNANMFSNSITFPLVSRDGNNIAFISASNPLFGSAKFELRDPKNNEVLSTCDSSGECEIAKPINVQNTSGNYLVSKDIHGENVILIKNIDQ</sequence>
<keyword evidence="3" id="KW-1185">Reference proteome</keyword>
<dbReference type="KEGG" id="frx:F7310_08270"/>
<gene>
    <name evidence="2" type="ORF">F7310_08270</name>
</gene>
<protein>
    <submittedName>
        <fullName evidence="2">Uncharacterized protein</fullName>
    </submittedName>
</protein>
<proteinExistence type="predicted"/>
<dbReference type="EMBL" id="CP016796">
    <property type="protein sequence ID" value="API87361.1"/>
    <property type="molecule type" value="Genomic_DNA"/>
</dbReference>
<evidence type="ECO:0000313" key="2">
    <source>
        <dbReference type="EMBL" id="API87361.1"/>
    </source>
</evidence>
<feature type="signal peptide" evidence="1">
    <location>
        <begin position="1"/>
        <end position="22"/>
    </location>
</feature>
<name>A0A1L4BU39_9GAMM</name>
<dbReference type="AlphaFoldDB" id="A0A1L4BU39"/>
<evidence type="ECO:0000313" key="3">
    <source>
        <dbReference type="Proteomes" id="UP000184222"/>
    </source>
</evidence>
<feature type="chain" id="PRO_5012453662" evidence="1">
    <location>
        <begin position="23"/>
        <end position="151"/>
    </location>
</feature>
<dbReference type="OrthoDB" id="5604592at2"/>
<organism evidence="2 3">
    <name type="scientific">Francisella uliginis</name>
    <dbReference type="NCBI Taxonomy" id="573570"/>
    <lineage>
        <taxon>Bacteria</taxon>
        <taxon>Pseudomonadati</taxon>
        <taxon>Pseudomonadota</taxon>
        <taxon>Gammaproteobacteria</taxon>
        <taxon>Thiotrichales</taxon>
        <taxon>Francisellaceae</taxon>
        <taxon>Francisella</taxon>
    </lineage>
</organism>
<evidence type="ECO:0000256" key="1">
    <source>
        <dbReference type="SAM" id="SignalP"/>
    </source>
</evidence>
<reference evidence="2 3" key="1">
    <citation type="journal article" date="2016" name="Appl. Environ. Microbiol.">
        <title>Whole genome relationships among Francisella bacteria of diverse origin define new species and provide specific regions for detection.</title>
        <authorList>
            <person name="Challacombe J.F."/>
            <person name="Petersen J.M."/>
            <person name="Gallegos-Graves V."/>
            <person name="Hodge D."/>
            <person name="Pillai S."/>
            <person name="Kuske C.R."/>
        </authorList>
    </citation>
    <scope>NUCLEOTIDE SEQUENCE [LARGE SCALE GENOMIC DNA]</scope>
    <source>
        <strain evidence="3">TX07-7310</strain>
    </source>
</reference>
<dbReference type="Proteomes" id="UP000184222">
    <property type="component" value="Chromosome"/>
</dbReference>
<dbReference type="RefSeq" id="WP_072713145.1">
    <property type="nucleotide sequence ID" value="NZ_CP016796.1"/>
</dbReference>
<keyword evidence="1" id="KW-0732">Signal</keyword>
<accession>A0A1L4BU39</accession>